<sequence length="446" mass="50088">MAINIIDPQSPGRPHVDSYWAQTAGDEVENTPSIRGDIDIDVAIIGGGYTGLSTAYHLAKEFGQTAHVLEANQIGWGCSGRNGGFASIGIGKSSIDGWIRRWGLEGARNSFEQSRDAVRLVHGLLREEAIDAQPTPDGGLELAHQPSRVKNLIEDQRFMKEKLGVETRILSKQELERDHLISREAHGALFYEEGFALHALRYARGMARAAQKHGAILHSSSPVQAWRRDGKRHLLSTPGGIVRANQVVIAGNGYTGDRLHSHINGRLLPVLSNIIVTRPLTEAERQSVNWLTYRKIWDTRHLLFYYRLLPDNRILFGARGGIEDTPESRAERRAWLIRRLGEMFPPLAKVDIEYFWNGWVCATYDKNPHVGTSDEGTVHYALGYIGTGVALSTYCGRLLAHQLTGSKTLQASSLLRVPLPRFPFPAFRRVYQRVMYQMYEFQDQRS</sequence>
<proteinExistence type="predicted"/>
<protein>
    <submittedName>
        <fullName evidence="3">FAD-binding oxidoreductase</fullName>
        <ecNumber evidence="3">1.-.-.-</ecNumber>
    </submittedName>
</protein>
<dbReference type="InterPro" id="IPR036188">
    <property type="entry name" value="FAD/NAD-bd_sf"/>
</dbReference>
<dbReference type="Pfam" id="PF01266">
    <property type="entry name" value="DAO"/>
    <property type="match status" value="1"/>
</dbReference>
<dbReference type="InterPro" id="IPR006076">
    <property type="entry name" value="FAD-dep_OxRdtase"/>
</dbReference>
<dbReference type="EMBL" id="JAXCLW010000003">
    <property type="protein sequence ID" value="MDY0883857.1"/>
    <property type="molecule type" value="Genomic_DNA"/>
</dbReference>
<dbReference type="GO" id="GO:0016491">
    <property type="term" value="F:oxidoreductase activity"/>
    <property type="evidence" value="ECO:0007669"/>
    <property type="project" value="UniProtKB-KW"/>
</dbReference>
<gene>
    <name evidence="3" type="ORF">SMD27_13480</name>
</gene>
<dbReference type="EC" id="1.-.-.-" evidence="3"/>
<evidence type="ECO:0000259" key="2">
    <source>
        <dbReference type="Pfam" id="PF01266"/>
    </source>
</evidence>
<accession>A0ABU5EBU8</accession>
<keyword evidence="1 3" id="KW-0560">Oxidoreductase</keyword>
<dbReference type="SUPFAM" id="SSF51905">
    <property type="entry name" value="FAD/NAD(P)-binding domain"/>
    <property type="match status" value="1"/>
</dbReference>
<evidence type="ECO:0000313" key="3">
    <source>
        <dbReference type="EMBL" id="MDY0883857.1"/>
    </source>
</evidence>
<organism evidence="3 4">
    <name type="scientific">Dongia soli</name>
    <dbReference type="NCBI Taxonomy" id="600628"/>
    <lineage>
        <taxon>Bacteria</taxon>
        <taxon>Pseudomonadati</taxon>
        <taxon>Pseudomonadota</taxon>
        <taxon>Alphaproteobacteria</taxon>
        <taxon>Rhodospirillales</taxon>
        <taxon>Dongiaceae</taxon>
        <taxon>Dongia</taxon>
    </lineage>
</organism>
<dbReference type="Gene3D" id="3.50.50.60">
    <property type="entry name" value="FAD/NAD(P)-binding domain"/>
    <property type="match status" value="1"/>
</dbReference>
<feature type="domain" description="FAD dependent oxidoreductase" evidence="2">
    <location>
        <begin position="41"/>
        <end position="401"/>
    </location>
</feature>
<evidence type="ECO:0000256" key="1">
    <source>
        <dbReference type="ARBA" id="ARBA00023002"/>
    </source>
</evidence>
<name>A0ABU5EBU8_9PROT</name>
<comment type="caution">
    <text evidence="3">The sequence shown here is derived from an EMBL/GenBank/DDBJ whole genome shotgun (WGS) entry which is preliminary data.</text>
</comment>
<dbReference type="RefSeq" id="WP_320508922.1">
    <property type="nucleotide sequence ID" value="NZ_JAXCLW010000003.1"/>
</dbReference>
<dbReference type="Gene3D" id="3.30.9.10">
    <property type="entry name" value="D-Amino Acid Oxidase, subunit A, domain 2"/>
    <property type="match status" value="1"/>
</dbReference>
<evidence type="ECO:0000313" key="4">
    <source>
        <dbReference type="Proteomes" id="UP001279642"/>
    </source>
</evidence>
<dbReference type="PANTHER" id="PTHR13847">
    <property type="entry name" value="SARCOSINE DEHYDROGENASE-RELATED"/>
    <property type="match status" value="1"/>
</dbReference>
<reference evidence="3 4" key="1">
    <citation type="journal article" date="2016" name="Antonie Van Leeuwenhoek">
        <title>Dongia soli sp. nov., isolated from soil from Dokdo, Korea.</title>
        <authorList>
            <person name="Kim D.U."/>
            <person name="Lee H."/>
            <person name="Kim H."/>
            <person name="Kim S.G."/>
            <person name="Ka J.O."/>
        </authorList>
    </citation>
    <scope>NUCLEOTIDE SEQUENCE [LARGE SCALE GENOMIC DNA]</scope>
    <source>
        <strain evidence="3 4">D78</strain>
    </source>
</reference>
<keyword evidence="4" id="KW-1185">Reference proteome</keyword>
<dbReference type="PANTHER" id="PTHR13847:SF281">
    <property type="entry name" value="FAD DEPENDENT OXIDOREDUCTASE DOMAIN-CONTAINING PROTEIN"/>
    <property type="match status" value="1"/>
</dbReference>
<dbReference type="Proteomes" id="UP001279642">
    <property type="component" value="Unassembled WGS sequence"/>
</dbReference>